<dbReference type="GO" id="GO:0006596">
    <property type="term" value="P:polyamine biosynthetic process"/>
    <property type="evidence" value="ECO:0007669"/>
    <property type="project" value="UniProtKB-KW"/>
</dbReference>
<dbReference type="SUPFAM" id="SSF53335">
    <property type="entry name" value="S-adenosyl-L-methionine-dependent methyltransferases"/>
    <property type="match status" value="1"/>
</dbReference>
<dbReference type="InterPro" id="IPR036259">
    <property type="entry name" value="MFS_trans_sf"/>
</dbReference>
<evidence type="ECO:0000256" key="1">
    <source>
        <dbReference type="ARBA" id="ARBA00023115"/>
    </source>
</evidence>
<keyword evidence="4" id="KW-1185">Reference proteome</keyword>
<dbReference type="Proteomes" id="UP000189674">
    <property type="component" value="Chromosome"/>
</dbReference>
<feature type="transmembrane region" description="Helical" evidence="2">
    <location>
        <begin position="413"/>
        <end position="431"/>
    </location>
</feature>
<dbReference type="OrthoDB" id="9761985at2"/>
<dbReference type="EMBL" id="CP019791">
    <property type="protein sequence ID" value="AQT69891.1"/>
    <property type="molecule type" value="Genomic_DNA"/>
</dbReference>
<feature type="transmembrane region" description="Helical" evidence="2">
    <location>
        <begin position="356"/>
        <end position="379"/>
    </location>
</feature>
<dbReference type="STRING" id="1936003.STSP2_03091"/>
<feature type="transmembrane region" description="Helical" evidence="2">
    <location>
        <begin position="287"/>
        <end position="305"/>
    </location>
</feature>
<proteinExistence type="predicted"/>
<accession>A0A1U9NPN8</accession>
<dbReference type="SUPFAM" id="SSF103473">
    <property type="entry name" value="MFS general substrate transporter"/>
    <property type="match status" value="1"/>
</dbReference>
<keyword evidence="2" id="KW-1133">Transmembrane helix</keyword>
<feature type="transmembrane region" description="Helical" evidence="2">
    <location>
        <begin position="235"/>
        <end position="255"/>
    </location>
</feature>
<feature type="transmembrane region" description="Helical" evidence="2">
    <location>
        <begin position="80"/>
        <end position="99"/>
    </location>
</feature>
<keyword evidence="2" id="KW-0472">Membrane</keyword>
<dbReference type="AlphaFoldDB" id="A0A1U9NPN8"/>
<feature type="transmembrane region" description="Helical" evidence="2">
    <location>
        <begin position="385"/>
        <end position="401"/>
    </location>
</feature>
<dbReference type="RefSeq" id="WP_146663532.1">
    <property type="nucleotide sequence ID" value="NZ_CP019791.1"/>
</dbReference>
<feature type="transmembrane region" description="Helical" evidence="2">
    <location>
        <begin position="261"/>
        <end position="280"/>
    </location>
</feature>
<name>A0A1U9NPN8_9BACT</name>
<keyword evidence="1" id="KW-0620">Polyamine biosynthesis</keyword>
<reference evidence="4" key="1">
    <citation type="submission" date="2017-02" db="EMBL/GenBank/DDBJ databases">
        <title>Comparative genomics and description of representatives of a novel lineage of planctomycetes thriving in anoxic sediments.</title>
        <authorList>
            <person name="Spring S."/>
            <person name="Bunk B."/>
            <person name="Sproer C."/>
        </authorList>
    </citation>
    <scope>NUCLEOTIDE SEQUENCE [LARGE SCALE GENOMIC DNA]</scope>
    <source>
        <strain evidence="4">ST-NAGAB-D1</strain>
    </source>
</reference>
<dbReference type="Gene3D" id="3.40.50.150">
    <property type="entry name" value="Vaccinia Virus protein VP39"/>
    <property type="match status" value="1"/>
</dbReference>
<feature type="transmembrane region" description="Helical" evidence="2">
    <location>
        <begin position="49"/>
        <end position="68"/>
    </location>
</feature>
<protein>
    <submittedName>
        <fullName evidence="3">Spermidine synthase</fullName>
    </submittedName>
</protein>
<evidence type="ECO:0000256" key="2">
    <source>
        <dbReference type="SAM" id="Phobius"/>
    </source>
</evidence>
<evidence type="ECO:0000313" key="4">
    <source>
        <dbReference type="Proteomes" id="UP000189674"/>
    </source>
</evidence>
<dbReference type="InterPro" id="IPR029063">
    <property type="entry name" value="SAM-dependent_MTases_sf"/>
</dbReference>
<dbReference type="PANTHER" id="PTHR43317">
    <property type="entry name" value="THERMOSPERMINE SYNTHASE ACAULIS5"/>
    <property type="match status" value="1"/>
</dbReference>
<dbReference type="CDD" id="cd02440">
    <property type="entry name" value="AdoMet_MTases"/>
    <property type="match status" value="1"/>
</dbReference>
<gene>
    <name evidence="3" type="ORF">STSP2_03091</name>
</gene>
<feature type="transmembrane region" description="Helical" evidence="2">
    <location>
        <begin position="325"/>
        <end position="344"/>
    </location>
</feature>
<feature type="transmembrane region" description="Helical" evidence="2">
    <location>
        <begin position="12"/>
        <end position="29"/>
    </location>
</feature>
<feature type="transmembrane region" description="Helical" evidence="2">
    <location>
        <begin position="111"/>
        <end position="130"/>
    </location>
</feature>
<keyword evidence="2" id="KW-0812">Transmembrane</keyword>
<sequence>MEPIHEQKQSRLRTAVFAITVFLGAFLLFQVQPILGRYALPLFGGSPEVWTTCMLFFQVFLLAGYAYAHFINSRLSPPRQLALHLALIVFALIMLPIIPNPAYRPDGQANPIIQILLMLTGCVALPYLLLASNSPLTQAWFTKANPNTKPWRLYALSNAGSLLALLSYPFVFEPTLTRQTQATLWSWGFAVFAGLNALCALLVWKSHKKSTAPITEPNDQPSQTTAENIPLARRLLWFALPWAAVVELLAVTNTITQDITVVPFLWVLPLCLYLLSFIITFDHQRWYIQKLWIGLFIAAIAAVIYVRQQSALDDPNIIINAKTLVAAYCFLLFTCCMVCHGEVYRLRPHASKLTSYYLSISTGGALGGIFVAIIAPAIFSEYTELYVGLLATVLFVLLANDTGKTAFARRRKVVLASAVVLVAVTGAALQGKRSTAGQRAVANTRNFFGVLTIWEEDWNDPAAHKYIMQHGTTFHGLQFTDPEKRLLPTSYYGPESGVGVAMDYLQQNEPDLNIGVVGLGVGTISTYGRPDDYIRFYEINPAVEDFAREYFTYLSDTKADTDVVIGDARLSLEAEQNAFDLLVLDAFSSDAVPIHLLTREAFRIYLDNLKPDGIMALHISSQHLDLAPVIARLAQHFNLAGRILEPSRDNQKGTFESTWILLTPDQQTLTARKFRLHSFPLKPDKDTSLWTDDFVNPLEVLEY</sequence>
<feature type="transmembrane region" description="Helical" evidence="2">
    <location>
        <begin position="151"/>
        <end position="172"/>
    </location>
</feature>
<feature type="transmembrane region" description="Helical" evidence="2">
    <location>
        <begin position="184"/>
        <end position="204"/>
    </location>
</feature>
<dbReference type="Gene3D" id="1.20.1250.20">
    <property type="entry name" value="MFS general substrate transporter like domains"/>
    <property type="match status" value="1"/>
</dbReference>
<organism evidence="3 4">
    <name type="scientific">Anaerohalosphaera lusitana</name>
    <dbReference type="NCBI Taxonomy" id="1936003"/>
    <lineage>
        <taxon>Bacteria</taxon>
        <taxon>Pseudomonadati</taxon>
        <taxon>Planctomycetota</taxon>
        <taxon>Phycisphaerae</taxon>
        <taxon>Sedimentisphaerales</taxon>
        <taxon>Anaerohalosphaeraceae</taxon>
        <taxon>Anaerohalosphaera</taxon>
    </lineage>
</organism>
<evidence type="ECO:0000313" key="3">
    <source>
        <dbReference type="EMBL" id="AQT69891.1"/>
    </source>
</evidence>
<dbReference type="NCBIfam" id="NF037959">
    <property type="entry name" value="MFS_SpdSyn"/>
    <property type="match status" value="1"/>
</dbReference>
<dbReference type="KEGG" id="alus:STSP2_03091"/>
<dbReference type="PANTHER" id="PTHR43317:SF1">
    <property type="entry name" value="THERMOSPERMINE SYNTHASE ACAULIS5"/>
    <property type="match status" value="1"/>
</dbReference>